<sequence length="172" mass="20807">ETEIWKLWNKLSCEEPRLLENLEEFLAKVTSQIKEARKEKETLEIMLKKRISEHNEEVQRLYEEMEQQMREEVKRLTHERDNRSSIHNKEMKNVIDLKNTEVQQLISVQDELERELHNLRSTEKVTKSENEKLKRTNQDLEHHLEKIRDQLSEAKGCLSEMKEKIMQIEAEK</sequence>
<dbReference type="AlphaFoldDB" id="A0A2G9NUB9"/>
<keyword evidence="3" id="KW-1185">Reference proteome</keyword>
<dbReference type="OrthoDB" id="9989112at2759"/>
<accession>A0A2G9NUB9</accession>
<protein>
    <submittedName>
        <fullName evidence="2">Uncharacterized protein</fullName>
    </submittedName>
</protein>
<dbReference type="Proteomes" id="UP000228934">
    <property type="component" value="Unassembled WGS sequence"/>
</dbReference>
<evidence type="ECO:0000313" key="2">
    <source>
        <dbReference type="EMBL" id="PIN94180.1"/>
    </source>
</evidence>
<feature type="non-terminal residue" evidence="2">
    <location>
        <position position="1"/>
    </location>
</feature>
<evidence type="ECO:0000313" key="3">
    <source>
        <dbReference type="Proteomes" id="UP000228934"/>
    </source>
</evidence>
<name>A0A2G9NUB9_AQUCT</name>
<gene>
    <name evidence="2" type="ORF">AB205_0205930</name>
</gene>
<evidence type="ECO:0000256" key="1">
    <source>
        <dbReference type="SAM" id="Coils"/>
    </source>
</evidence>
<reference evidence="3" key="1">
    <citation type="journal article" date="2017" name="Nat. Commun.">
        <title>The North American bullfrog draft genome provides insight into hormonal regulation of long noncoding RNA.</title>
        <authorList>
            <person name="Hammond S.A."/>
            <person name="Warren R.L."/>
            <person name="Vandervalk B.P."/>
            <person name="Kucuk E."/>
            <person name="Khan H."/>
            <person name="Gibb E.A."/>
            <person name="Pandoh P."/>
            <person name="Kirk H."/>
            <person name="Zhao Y."/>
            <person name="Jones M."/>
            <person name="Mungall A.J."/>
            <person name="Coope R."/>
            <person name="Pleasance S."/>
            <person name="Moore R.A."/>
            <person name="Holt R.A."/>
            <person name="Round J.M."/>
            <person name="Ohora S."/>
            <person name="Walle B.V."/>
            <person name="Veldhoen N."/>
            <person name="Helbing C.C."/>
            <person name="Birol I."/>
        </authorList>
    </citation>
    <scope>NUCLEOTIDE SEQUENCE [LARGE SCALE GENOMIC DNA]</scope>
</reference>
<dbReference type="EMBL" id="KV923627">
    <property type="protein sequence ID" value="PIN94180.1"/>
    <property type="molecule type" value="Genomic_DNA"/>
</dbReference>
<proteinExistence type="predicted"/>
<keyword evidence="1" id="KW-0175">Coiled coil</keyword>
<feature type="coiled-coil region" evidence="1">
    <location>
        <begin position="19"/>
        <end position="171"/>
    </location>
</feature>
<organism evidence="2 3">
    <name type="scientific">Aquarana catesbeiana</name>
    <name type="common">American bullfrog</name>
    <name type="synonym">Rana catesbeiana</name>
    <dbReference type="NCBI Taxonomy" id="8400"/>
    <lineage>
        <taxon>Eukaryota</taxon>
        <taxon>Metazoa</taxon>
        <taxon>Chordata</taxon>
        <taxon>Craniata</taxon>
        <taxon>Vertebrata</taxon>
        <taxon>Euteleostomi</taxon>
        <taxon>Amphibia</taxon>
        <taxon>Batrachia</taxon>
        <taxon>Anura</taxon>
        <taxon>Neobatrachia</taxon>
        <taxon>Ranoidea</taxon>
        <taxon>Ranidae</taxon>
        <taxon>Aquarana</taxon>
    </lineage>
</organism>